<protein>
    <submittedName>
        <fullName evidence="1">Uncharacterized protein</fullName>
    </submittedName>
</protein>
<dbReference type="EMBL" id="SRLO01015461">
    <property type="protein sequence ID" value="TNN24407.1"/>
    <property type="molecule type" value="Genomic_DNA"/>
</dbReference>
<comment type="caution">
    <text evidence="1">The sequence shown here is derived from an EMBL/GenBank/DDBJ whole genome shotgun (WGS) entry which is preliminary data.</text>
</comment>
<reference evidence="1 2" key="1">
    <citation type="submission" date="2019-03" db="EMBL/GenBank/DDBJ databases">
        <title>First draft genome of Liparis tanakae, snailfish: a comprehensive survey of snailfish specific genes.</title>
        <authorList>
            <person name="Kim W."/>
            <person name="Song I."/>
            <person name="Jeong J.-H."/>
            <person name="Kim D."/>
            <person name="Kim S."/>
            <person name="Ryu S."/>
            <person name="Song J.Y."/>
            <person name="Lee S.K."/>
        </authorList>
    </citation>
    <scope>NUCLEOTIDE SEQUENCE [LARGE SCALE GENOMIC DNA]</scope>
    <source>
        <tissue evidence="1">Muscle</tissue>
    </source>
</reference>
<accession>A0A4Z2E6M1</accession>
<proteinExistence type="predicted"/>
<keyword evidence="2" id="KW-1185">Reference proteome</keyword>
<sequence length="88" mass="9903">MCPLYPLCPFCPLCPTRWVLSGRPPLLRAYRPYRLAPGDLFQNPRLLVTSGAQPGIMSSDIIVLLADSKEFRLTLRSGGHVMRRAHHC</sequence>
<name>A0A4Z2E6M1_9TELE</name>
<organism evidence="1 2">
    <name type="scientific">Liparis tanakae</name>
    <name type="common">Tanaka's snailfish</name>
    <dbReference type="NCBI Taxonomy" id="230148"/>
    <lineage>
        <taxon>Eukaryota</taxon>
        <taxon>Metazoa</taxon>
        <taxon>Chordata</taxon>
        <taxon>Craniata</taxon>
        <taxon>Vertebrata</taxon>
        <taxon>Euteleostomi</taxon>
        <taxon>Actinopterygii</taxon>
        <taxon>Neopterygii</taxon>
        <taxon>Teleostei</taxon>
        <taxon>Neoteleostei</taxon>
        <taxon>Acanthomorphata</taxon>
        <taxon>Eupercaria</taxon>
        <taxon>Perciformes</taxon>
        <taxon>Cottioidei</taxon>
        <taxon>Cottales</taxon>
        <taxon>Liparidae</taxon>
        <taxon>Liparis</taxon>
    </lineage>
</organism>
<dbReference type="Proteomes" id="UP000314294">
    <property type="component" value="Unassembled WGS sequence"/>
</dbReference>
<dbReference type="AlphaFoldDB" id="A0A4Z2E6M1"/>
<gene>
    <name evidence="1" type="ORF">EYF80_065468</name>
</gene>
<evidence type="ECO:0000313" key="2">
    <source>
        <dbReference type="Proteomes" id="UP000314294"/>
    </source>
</evidence>
<evidence type="ECO:0000313" key="1">
    <source>
        <dbReference type="EMBL" id="TNN24407.1"/>
    </source>
</evidence>